<evidence type="ECO:0000313" key="1">
    <source>
        <dbReference type="EMBL" id="ERK71032.1"/>
    </source>
</evidence>
<gene>
    <name evidence="1" type="ORF">N136_02626</name>
</gene>
<dbReference type="AlphaFoldDB" id="U2T8L1"/>
<proteinExistence type="predicted"/>
<accession>U2T8L1</accession>
<protein>
    <recommendedName>
        <fullName evidence="3">UvrD-like helicase C-terminal domain-containing protein</fullName>
    </recommendedName>
</protein>
<dbReference type="PATRIC" id="fig|1358026.3.peg.2233"/>
<dbReference type="InterPro" id="IPR027417">
    <property type="entry name" value="P-loop_NTPase"/>
</dbReference>
<dbReference type="Proteomes" id="UP000016605">
    <property type="component" value="Unassembled WGS sequence"/>
</dbReference>
<organism evidence="1 2">
    <name type="scientific">Leifsonia aquatica ATCC 14665</name>
    <dbReference type="NCBI Taxonomy" id="1358026"/>
    <lineage>
        <taxon>Bacteria</taxon>
        <taxon>Bacillati</taxon>
        <taxon>Actinomycetota</taxon>
        <taxon>Actinomycetes</taxon>
        <taxon>Micrococcales</taxon>
        <taxon>Microbacteriaceae</taxon>
        <taxon>Leifsonia</taxon>
    </lineage>
</organism>
<name>U2T8L1_LEIAQ</name>
<dbReference type="SUPFAM" id="SSF52540">
    <property type="entry name" value="P-loop containing nucleoside triphosphate hydrolases"/>
    <property type="match status" value="1"/>
</dbReference>
<sequence length="108" mass="12146">MKGAEFDDVIVLIGRGWASYDFARMISGYARESEREPKELRSFERSRNLFYVAASRAKHNLALLFVQELDDDALAVLTGWVGPENVVSIEFADEKNPKTEVSATPTFS</sequence>
<comment type="caution">
    <text evidence="1">The sequence shown here is derived from an EMBL/GenBank/DDBJ whole genome shotgun (WGS) entry which is preliminary data.</text>
</comment>
<evidence type="ECO:0000313" key="2">
    <source>
        <dbReference type="Proteomes" id="UP000016605"/>
    </source>
</evidence>
<dbReference type="Gene3D" id="3.40.50.300">
    <property type="entry name" value="P-loop containing nucleotide triphosphate hydrolases"/>
    <property type="match status" value="1"/>
</dbReference>
<reference evidence="1 2" key="1">
    <citation type="submission" date="2013-08" db="EMBL/GenBank/DDBJ databases">
        <authorList>
            <person name="Weinstock G."/>
            <person name="Sodergren E."/>
            <person name="Wylie T."/>
            <person name="Fulton L."/>
            <person name="Fulton R."/>
            <person name="Fronick C."/>
            <person name="O'Laughlin M."/>
            <person name="Godfrey J."/>
            <person name="Miner T."/>
            <person name="Herter B."/>
            <person name="Appelbaum E."/>
            <person name="Cordes M."/>
            <person name="Lek S."/>
            <person name="Wollam A."/>
            <person name="Pepin K.H."/>
            <person name="Palsikar V.B."/>
            <person name="Mitreva M."/>
            <person name="Wilson R.K."/>
        </authorList>
    </citation>
    <scope>NUCLEOTIDE SEQUENCE [LARGE SCALE GENOMIC DNA]</scope>
    <source>
        <strain evidence="1 2">ATCC 14665</strain>
    </source>
</reference>
<dbReference type="EMBL" id="AWVQ01000342">
    <property type="protein sequence ID" value="ERK71032.1"/>
    <property type="molecule type" value="Genomic_DNA"/>
</dbReference>
<dbReference type="HOGENOM" id="CLU_2193653_0_0_11"/>
<evidence type="ECO:0008006" key="3">
    <source>
        <dbReference type="Google" id="ProtNLM"/>
    </source>
</evidence>